<reference evidence="2" key="1">
    <citation type="journal article" date="2022" name="Mol. Ecol. Resour.">
        <title>The genomes of chicory, endive, great burdock and yacon provide insights into Asteraceae palaeo-polyploidization history and plant inulin production.</title>
        <authorList>
            <person name="Fan W."/>
            <person name="Wang S."/>
            <person name="Wang H."/>
            <person name="Wang A."/>
            <person name="Jiang F."/>
            <person name="Liu H."/>
            <person name="Zhao H."/>
            <person name="Xu D."/>
            <person name="Zhang Y."/>
        </authorList>
    </citation>
    <scope>NUCLEOTIDE SEQUENCE [LARGE SCALE GENOMIC DNA]</scope>
    <source>
        <strain evidence="2">cv. Niubang</strain>
    </source>
</reference>
<gene>
    <name evidence="1" type="ORF">L6452_06818</name>
</gene>
<evidence type="ECO:0000313" key="2">
    <source>
        <dbReference type="Proteomes" id="UP001055879"/>
    </source>
</evidence>
<name>A0ACB9EJU6_ARCLA</name>
<dbReference type="Proteomes" id="UP001055879">
    <property type="component" value="Linkage Group LG02"/>
</dbReference>
<protein>
    <submittedName>
        <fullName evidence="1">Uncharacterized protein</fullName>
    </submittedName>
</protein>
<accession>A0ACB9EJU6</accession>
<sequence>MVAYFAGLQIFLFPCFCIAFVPHCNGHINGLKYITDEISFYEIGIRRDRGKGSSGWLQNKLGSCCRIITLNLWQSRFSINAPWWYLAFYTMMSPFMTQNSKSKVVFASPARTVETVFKYVSPEHVPIQYGGLSVDYCDCNPQFTIDDPAAVVTVKPTTKQTVEIIVNEEKLREGRETIVCW</sequence>
<dbReference type="EMBL" id="CM042048">
    <property type="protein sequence ID" value="KAI3759199.1"/>
    <property type="molecule type" value="Genomic_DNA"/>
</dbReference>
<keyword evidence="2" id="KW-1185">Reference proteome</keyword>
<comment type="caution">
    <text evidence="1">The sequence shown here is derived from an EMBL/GenBank/DDBJ whole genome shotgun (WGS) entry which is preliminary data.</text>
</comment>
<organism evidence="1 2">
    <name type="scientific">Arctium lappa</name>
    <name type="common">Greater burdock</name>
    <name type="synonym">Lappa major</name>
    <dbReference type="NCBI Taxonomy" id="4217"/>
    <lineage>
        <taxon>Eukaryota</taxon>
        <taxon>Viridiplantae</taxon>
        <taxon>Streptophyta</taxon>
        <taxon>Embryophyta</taxon>
        <taxon>Tracheophyta</taxon>
        <taxon>Spermatophyta</taxon>
        <taxon>Magnoliopsida</taxon>
        <taxon>eudicotyledons</taxon>
        <taxon>Gunneridae</taxon>
        <taxon>Pentapetalae</taxon>
        <taxon>asterids</taxon>
        <taxon>campanulids</taxon>
        <taxon>Asterales</taxon>
        <taxon>Asteraceae</taxon>
        <taxon>Carduoideae</taxon>
        <taxon>Cardueae</taxon>
        <taxon>Arctiinae</taxon>
        <taxon>Arctium</taxon>
    </lineage>
</organism>
<proteinExistence type="predicted"/>
<reference evidence="1 2" key="2">
    <citation type="journal article" date="2022" name="Mol. Ecol. Resour.">
        <title>The genomes of chicory, endive, great burdock and yacon provide insights into Asteraceae paleo-polyploidization history and plant inulin production.</title>
        <authorList>
            <person name="Fan W."/>
            <person name="Wang S."/>
            <person name="Wang H."/>
            <person name="Wang A."/>
            <person name="Jiang F."/>
            <person name="Liu H."/>
            <person name="Zhao H."/>
            <person name="Xu D."/>
            <person name="Zhang Y."/>
        </authorList>
    </citation>
    <scope>NUCLEOTIDE SEQUENCE [LARGE SCALE GENOMIC DNA]</scope>
    <source>
        <strain evidence="2">cv. Niubang</strain>
    </source>
</reference>
<evidence type="ECO:0000313" key="1">
    <source>
        <dbReference type="EMBL" id="KAI3759199.1"/>
    </source>
</evidence>